<dbReference type="EMBL" id="JTDY01001665">
    <property type="protein sequence ID" value="KOB73212.1"/>
    <property type="molecule type" value="Genomic_DNA"/>
</dbReference>
<keyword evidence="3" id="KW-1185">Reference proteome</keyword>
<dbReference type="AlphaFoldDB" id="A0A0L7LCI3"/>
<feature type="compositionally biased region" description="Acidic residues" evidence="1">
    <location>
        <begin position="1"/>
        <end position="11"/>
    </location>
</feature>
<reference evidence="2 3" key="1">
    <citation type="journal article" date="2015" name="Genome Biol. Evol.">
        <title>The genome of winter moth (Operophtera brumata) provides a genomic perspective on sexual dimorphism and phenology.</title>
        <authorList>
            <person name="Derks M.F."/>
            <person name="Smit S."/>
            <person name="Salis L."/>
            <person name="Schijlen E."/>
            <person name="Bossers A."/>
            <person name="Mateman C."/>
            <person name="Pijl A.S."/>
            <person name="de Ridder D."/>
            <person name="Groenen M.A."/>
            <person name="Visser M.E."/>
            <person name="Megens H.J."/>
        </authorList>
    </citation>
    <scope>NUCLEOTIDE SEQUENCE [LARGE SCALE GENOMIC DNA]</scope>
    <source>
        <strain evidence="2">WM2013NL</strain>
        <tissue evidence="2">Head and thorax</tissue>
    </source>
</reference>
<accession>A0A0L7LCI3</accession>
<dbReference type="Proteomes" id="UP000037510">
    <property type="component" value="Unassembled WGS sequence"/>
</dbReference>
<gene>
    <name evidence="2" type="ORF">OBRU01_09912</name>
</gene>
<feature type="region of interest" description="Disordered" evidence="1">
    <location>
        <begin position="1"/>
        <end position="34"/>
    </location>
</feature>
<name>A0A0L7LCI3_OPEBR</name>
<proteinExistence type="predicted"/>
<evidence type="ECO:0000313" key="2">
    <source>
        <dbReference type="EMBL" id="KOB73212.1"/>
    </source>
</evidence>
<comment type="caution">
    <text evidence="2">The sequence shown here is derived from an EMBL/GenBank/DDBJ whole genome shotgun (WGS) entry which is preliminary data.</text>
</comment>
<evidence type="ECO:0000313" key="3">
    <source>
        <dbReference type="Proteomes" id="UP000037510"/>
    </source>
</evidence>
<organism evidence="2 3">
    <name type="scientific">Operophtera brumata</name>
    <name type="common">Winter moth</name>
    <name type="synonym">Phalaena brumata</name>
    <dbReference type="NCBI Taxonomy" id="104452"/>
    <lineage>
        <taxon>Eukaryota</taxon>
        <taxon>Metazoa</taxon>
        <taxon>Ecdysozoa</taxon>
        <taxon>Arthropoda</taxon>
        <taxon>Hexapoda</taxon>
        <taxon>Insecta</taxon>
        <taxon>Pterygota</taxon>
        <taxon>Neoptera</taxon>
        <taxon>Endopterygota</taxon>
        <taxon>Lepidoptera</taxon>
        <taxon>Glossata</taxon>
        <taxon>Ditrysia</taxon>
        <taxon>Geometroidea</taxon>
        <taxon>Geometridae</taxon>
        <taxon>Larentiinae</taxon>
        <taxon>Operophtera</taxon>
    </lineage>
</organism>
<sequence length="84" mass="8763">MLDEALAEESEGPTPPKVSKAVRDSDSECSGACDSELDDMLDEALAEESEGPTPPKVSKVKTIAAIERQCVTVTPSALARVTAS</sequence>
<evidence type="ECO:0000256" key="1">
    <source>
        <dbReference type="SAM" id="MobiDB-lite"/>
    </source>
</evidence>
<protein>
    <submittedName>
        <fullName evidence="2">Scraps</fullName>
    </submittedName>
</protein>